<organism evidence="2 3">
    <name type="scientific">Desulfohalobium retbaense (strain ATCC 49708 / DSM 5692 / JCM 16813 / HR100)</name>
    <dbReference type="NCBI Taxonomy" id="485915"/>
    <lineage>
        <taxon>Bacteria</taxon>
        <taxon>Pseudomonadati</taxon>
        <taxon>Thermodesulfobacteriota</taxon>
        <taxon>Desulfovibrionia</taxon>
        <taxon>Desulfovibrionales</taxon>
        <taxon>Desulfohalobiaceae</taxon>
        <taxon>Desulfohalobium</taxon>
    </lineage>
</organism>
<dbReference type="RefSeq" id="WP_015752080.1">
    <property type="nucleotide sequence ID" value="NC_013223.1"/>
</dbReference>
<name>C8X3E0_DESRD</name>
<dbReference type="KEGG" id="drt:Dret_1653"/>
<evidence type="ECO:0000313" key="3">
    <source>
        <dbReference type="Proteomes" id="UP000001052"/>
    </source>
</evidence>
<gene>
    <name evidence="2" type="ordered locus">Dret_1653</name>
</gene>
<feature type="coiled-coil region" evidence="1">
    <location>
        <begin position="93"/>
        <end position="122"/>
    </location>
</feature>
<dbReference type="AlphaFoldDB" id="C8X3E0"/>
<keyword evidence="3" id="KW-1185">Reference proteome</keyword>
<sequence length="277" mass="31084">MSLSPLLPCPASLSFRRSAAPLVLVLLFLGGVFPGLSTAQATNATQPATALSQAVRQEIEAQRQAGRWTEEKQAVIQKLLDLKTRLAWTEFKNRQLTASTQRTRLELERVRQENENLKALRRHLAPSLETVIEELATLVENDLAFLESERRDRLAFLRQSVLDAELDLATRLDRVLQGLLVEASYAGDIALHTTRLERGTSSLQVRLLRLGRLGKYYLSLDGSHGGWWDAREQQWRDLPGSLLPELRRAYAIAEDRAAAEFVSLPLPHSGSATEEDR</sequence>
<dbReference type="STRING" id="485915.Dret_1653"/>
<dbReference type="eggNOG" id="COG2433">
    <property type="taxonomic scope" value="Bacteria"/>
</dbReference>
<dbReference type="Pfam" id="PF11932">
    <property type="entry name" value="DUF3450"/>
    <property type="match status" value="1"/>
</dbReference>
<evidence type="ECO:0008006" key="4">
    <source>
        <dbReference type="Google" id="ProtNLM"/>
    </source>
</evidence>
<evidence type="ECO:0000256" key="1">
    <source>
        <dbReference type="SAM" id="Coils"/>
    </source>
</evidence>
<accession>C8X3E0</accession>
<reference evidence="3" key="1">
    <citation type="submission" date="2009-09" db="EMBL/GenBank/DDBJ databases">
        <title>The complete chromosome of Desulfohalobium retbaense DSM 5692.</title>
        <authorList>
            <consortium name="US DOE Joint Genome Institute (JGI-PGF)"/>
            <person name="Lucas S."/>
            <person name="Copeland A."/>
            <person name="Lapidus A."/>
            <person name="Glavina del Rio T."/>
            <person name="Dalin E."/>
            <person name="Tice H."/>
            <person name="Bruce D."/>
            <person name="Goodwin L."/>
            <person name="Pitluck S."/>
            <person name="Kyrpides N."/>
            <person name="Mavromatis K."/>
            <person name="Ivanova N."/>
            <person name="Mikhailova N."/>
            <person name="Munk A.C."/>
            <person name="Brettin T."/>
            <person name="Detter J.C."/>
            <person name="Han C."/>
            <person name="Tapia R."/>
            <person name="Larimer F."/>
            <person name="Land M."/>
            <person name="Hauser L."/>
            <person name="Markowitz V."/>
            <person name="Cheng J.-F."/>
            <person name="Hugenholtz P."/>
            <person name="Woyke T."/>
            <person name="Wu D."/>
            <person name="Spring S."/>
            <person name="Klenk H.-P."/>
            <person name="Eisen J.A."/>
        </authorList>
    </citation>
    <scope>NUCLEOTIDE SEQUENCE [LARGE SCALE GENOMIC DNA]</scope>
    <source>
        <strain evidence="3">DSM 5692</strain>
    </source>
</reference>
<proteinExistence type="predicted"/>
<protein>
    <recommendedName>
        <fullName evidence="4">DUF3450 domain-containing protein</fullName>
    </recommendedName>
</protein>
<dbReference type="EMBL" id="CP001734">
    <property type="protein sequence ID" value="ACV68937.1"/>
    <property type="molecule type" value="Genomic_DNA"/>
</dbReference>
<reference evidence="2 3" key="2">
    <citation type="journal article" date="2010" name="Stand. Genomic Sci.">
        <title>Complete genome sequence of Desulfohalobium retbaense type strain (HR(100)).</title>
        <authorList>
            <person name="Spring S."/>
            <person name="Nolan M."/>
            <person name="Lapidus A."/>
            <person name="Glavina Del Rio T."/>
            <person name="Copeland A."/>
            <person name="Tice H."/>
            <person name="Cheng J.F."/>
            <person name="Lucas S."/>
            <person name="Land M."/>
            <person name="Chen F."/>
            <person name="Bruce D."/>
            <person name="Goodwin L."/>
            <person name="Pitluck S."/>
            <person name="Ivanova N."/>
            <person name="Mavromatis K."/>
            <person name="Mikhailova N."/>
            <person name="Pati A."/>
            <person name="Chen A."/>
            <person name="Palaniappan K."/>
            <person name="Hauser L."/>
            <person name="Chang Y.J."/>
            <person name="Jeffries C.D."/>
            <person name="Munk C."/>
            <person name="Kiss H."/>
            <person name="Chain P."/>
            <person name="Han C."/>
            <person name="Brettin T."/>
            <person name="Detter J.C."/>
            <person name="Schuler E."/>
            <person name="Goker M."/>
            <person name="Rohde M."/>
            <person name="Bristow J."/>
            <person name="Eisen J.A."/>
            <person name="Markowitz V."/>
            <person name="Hugenholtz P."/>
            <person name="Kyrpides N.C."/>
            <person name="Klenk H.P."/>
        </authorList>
    </citation>
    <scope>NUCLEOTIDE SEQUENCE [LARGE SCALE GENOMIC DNA]</scope>
    <source>
        <strain evidence="2 3">DSM 5692</strain>
    </source>
</reference>
<evidence type="ECO:0000313" key="2">
    <source>
        <dbReference type="EMBL" id="ACV68937.1"/>
    </source>
</evidence>
<dbReference type="InterPro" id="IPR016866">
    <property type="entry name" value="UCP028069"/>
</dbReference>
<dbReference type="Proteomes" id="UP000001052">
    <property type="component" value="Chromosome"/>
</dbReference>
<keyword evidence="1" id="KW-0175">Coiled coil</keyword>
<dbReference type="HOGENOM" id="CLU_085088_0_0_7"/>